<dbReference type="Proteomes" id="UP000238390">
    <property type="component" value="Chromosome"/>
</dbReference>
<sequence>MIFRTLALLPLCAMLLAFSVDAEERRFDCTVVAVHDDASLGCRPPGADKALSVRLNAIELPAAQPWRQRARQALEGMLLGKPATIREQGRDARFRILGAAWVTPADCPACGHTLDAGLALLTIGLASWRDAPDSGQTPEARGQYQFAEEEARARKAGQWGPRDHAPRDGSRRT</sequence>
<name>A0A2R3IVW3_9PSED</name>
<reference evidence="3 4" key="1">
    <citation type="submission" date="2018-02" db="EMBL/GenBank/DDBJ databases">
        <title>FDA/CDC Antimicrobial Resistant Isolate Bank Genome Sequencing.</title>
        <authorList>
            <person name="Benahmed F.H."/>
            <person name="Lutgring J.D."/>
            <person name="Yoo B."/>
            <person name="Machado M."/>
            <person name="Brown A."/>
            <person name="McAllister G."/>
            <person name="Perry A."/>
            <person name="Halpin A.L."/>
            <person name="Vavikolanu K."/>
            <person name="Ott S."/>
            <person name="Zhao X."/>
            <person name="Tallon L.J."/>
            <person name="Sadzewicz L."/>
            <person name="Aluvathingal J."/>
            <person name="Nadendla S."/>
            <person name="Voskania-kordi A."/>
            <person name="Simonyan V."/>
            <person name="Patel J."/>
            <person name="Shawar R.M."/>
        </authorList>
    </citation>
    <scope>NUCLEOTIDE SEQUENCE [LARGE SCALE GENOMIC DNA]</scope>
    <source>
        <strain evidence="3 4">AR_0356</strain>
    </source>
</reference>
<dbReference type="GeneID" id="77220758"/>
<dbReference type="EMBL" id="CP027169">
    <property type="protein sequence ID" value="AVK05747.1"/>
    <property type="molecule type" value="Genomic_DNA"/>
</dbReference>
<dbReference type="InterPro" id="IPR035437">
    <property type="entry name" value="SNase_OB-fold_sf"/>
</dbReference>
<dbReference type="SMART" id="SM00318">
    <property type="entry name" value="SNc"/>
    <property type="match status" value="1"/>
</dbReference>
<dbReference type="RefSeq" id="WP_003154874.1">
    <property type="nucleotide sequence ID" value="NZ_CP020560.1"/>
</dbReference>
<evidence type="ECO:0000256" key="1">
    <source>
        <dbReference type="SAM" id="MobiDB-lite"/>
    </source>
</evidence>
<keyword evidence="2" id="KW-0732">Signal</keyword>
<dbReference type="SUPFAM" id="SSF50199">
    <property type="entry name" value="Staphylococcal nuclease"/>
    <property type="match status" value="1"/>
</dbReference>
<gene>
    <name evidence="3" type="ORF">CSB93_3764</name>
</gene>
<feature type="compositionally biased region" description="Basic and acidic residues" evidence="1">
    <location>
        <begin position="161"/>
        <end position="173"/>
    </location>
</feature>
<evidence type="ECO:0000313" key="4">
    <source>
        <dbReference type="Proteomes" id="UP000238390"/>
    </source>
</evidence>
<feature type="chain" id="PRO_5044016959" evidence="2">
    <location>
        <begin position="23"/>
        <end position="173"/>
    </location>
</feature>
<dbReference type="Pfam" id="PF00565">
    <property type="entry name" value="SNase"/>
    <property type="match status" value="1"/>
</dbReference>
<feature type="region of interest" description="Disordered" evidence="1">
    <location>
        <begin position="131"/>
        <end position="173"/>
    </location>
</feature>
<protein>
    <submittedName>
        <fullName evidence="3">Uncharacterized protein</fullName>
    </submittedName>
</protein>
<dbReference type="InterPro" id="IPR016071">
    <property type="entry name" value="Staphylococal_nuclease_OB-fold"/>
</dbReference>
<evidence type="ECO:0000256" key="2">
    <source>
        <dbReference type="SAM" id="SignalP"/>
    </source>
</evidence>
<feature type="signal peptide" evidence="2">
    <location>
        <begin position="1"/>
        <end position="22"/>
    </location>
</feature>
<proteinExistence type="predicted"/>
<dbReference type="AlphaFoldDB" id="A0A2R3IVW3"/>
<organism evidence="3 4">
    <name type="scientific">Pseudomonas paraeruginosa</name>
    <dbReference type="NCBI Taxonomy" id="2994495"/>
    <lineage>
        <taxon>Bacteria</taxon>
        <taxon>Pseudomonadati</taxon>
        <taxon>Pseudomonadota</taxon>
        <taxon>Gammaproteobacteria</taxon>
        <taxon>Pseudomonadales</taxon>
        <taxon>Pseudomonadaceae</taxon>
        <taxon>Pseudomonas</taxon>
    </lineage>
</organism>
<evidence type="ECO:0000313" key="3">
    <source>
        <dbReference type="EMBL" id="AVK05747.1"/>
    </source>
</evidence>
<keyword evidence="4" id="KW-1185">Reference proteome</keyword>
<accession>A0A2R3IVW3</accession>
<dbReference type="Gene3D" id="2.40.50.90">
    <property type="match status" value="1"/>
</dbReference>